<dbReference type="GO" id="GO:0005829">
    <property type="term" value="C:cytosol"/>
    <property type="evidence" value="ECO:0007669"/>
    <property type="project" value="TreeGrafter"/>
</dbReference>
<evidence type="ECO:0000256" key="1">
    <source>
        <dbReference type="ARBA" id="ARBA00001947"/>
    </source>
</evidence>
<keyword evidence="7 15" id="KW-0378">Hydrolase</keyword>
<dbReference type="EMBL" id="LR743511">
    <property type="protein sequence ID" value="CAA2143636.1"/>
    <property type="molecule type" value="Genomic_DNA"/>
</dbReference>
<dbReference type="CDD" id="cd01283">
    <property type="entry name" value="cytidine_deaminase"/>
    <property type="match status" value="1"/>
</dbReference>
<dbReference type="PROSITE" id="PS00903">
    <property type="entry name" value="CYT_DCMP_DEAMINASES_1"/>
    <property type="match status" value="1"/>
</dbReference>
<dbReference type="GO" id="GO:0072527">
    <property type="term" value="P:pyrimidine-containing compound metabolic process"/>
    <property type="evidence" value="ECO:0007669"/>
    <property type="project" value="UniProtKB-ARBA"/>
</dbReference>
<evidence type="ECO:0000256" key="3">
    <source>
        <dbReference type="ARBA" id="ARBA00006576"/>
    </source>
</evidence>
<gene>
    <name evidence="17" type="primary">cdd</name>
    <name evidence="17" type="ORF">MBLL_02920</name>
</gene>
<dbReference type="Pfam" id="PF00383">
    <property type="entry name" value="dCMP_cyt_deam_1"/>
    <property type="match status" value="1"/>
</dbReference>
<sequence>MTDTIGADLAALFEAAAAAKSLAYAPYSDFPVGAALRDEHGRLHAGCNVENAAYPVGTCAEAGAIAAMIAGGGRAITAILIIGNGPNLVTPCGACRQRIREFAAPGTPIHIAGPEGIRQSFTLEGLLPDSFGPDNLHRKNMLADA</sequence>
<evidence type="ECO:0000256" key="4">
    <source>
        <dbReference type="ARBA" id="ARBA00012783"/>
    </source>
</evidence>
<feature type="binding site" evidence="14">
    <location>
        <position position="92"/>
    </location>
    <ligand>
        <name>Zn(2+)</name>
        <dbReference type="ChEBI" id="CHEBI:29105"/>
        <note>catalytic</note>
    </ligand>
</feature>
<evidence type="ECO:0000259" key="16">
    <source>
        <dbReference type="PROSITE" id="PS51747"/>
    </source>
</evidence>
<dbReference type="InterPro" id="IPR002125">
    <property type="entry name" value="CMP_dCMP_dom"/>
</dbReference>
<dbReference type="NCBIfam" id="TIGR01354">
    <property type="entry name" value="cyt_deam_tetra"/>
    <property type="match status" value="1"/>
</dbReference>
<protein>
    <recommendedName>
        <fullName evidence="5 15">Cytidine deaminase</fullName>
        <ecNumber evidence="4 15">3.5.4.5</ecNumber>
    </recommendedName>
    <alternativeName>
        <fullName evidence="9 15">Cytidine aminohydrolase</fullName>
    </alternativeName>
</protein>
<dbReference type="SUPFAM" id="SSF53927">
    <property type="entry name" value="Cytidine deaminase-like"/>
    <property type="match status" value="1"/>
</dbReference>
<dbReference type="PROSITE" id="PS51747">
    <property type="entry name" value="CYT_DCMP_DEAMINASES_2"/>
    <property type="match status" value="1"/>
</dbReference>
<dbReference type="NCBIfam" id="NF004064">
    <property type="entry name" value="PRK05578.1"/>
    <property type="match status" value="1"/>
</dbReference>
<dbReference type="GO" id="GO:0055086">
    <property type="term" value="P:nucleobase-containing small molecule metabolic process"/>
    <property type="evidence" value="ECO:0007669"/>
    <property type="project" value="UniProtKB-ARBA"/>
</dbReference>
<organism evidence="17">
    <name type="scientific">Methylobacterium bullatum</name>
    <dbReference type="NCBI Taxonomy" id="570505"/>
    <lineage>
        <taxon>Bacteria</taxon>
        <taxon>Pseudomonadati</taxon>
        <taxon>Pseudomonadota</taxon>
        <taxon>Alphaproteobacteria</taxon>
        <taxon>Hyphomicrobiales</taxon>
        <taxon>Methylobacteriaceae</taxon>
        <taxon>Methylobacterium</taxon>
    </lineage>
</organism>
<evidence type="ECO:0000256" key="15">
    <source>
        <dbReference type="RuleBase" id="RU364006"/>
    </source>
</evidence>
<dbReference type="AlphaFoldDB" id="A0A679K2G2"/>
<dbReference type="InterPro" id="IPR006262">
    <property type="entry name" value="Cyt_deam_tetra"/>
</dbReference>
<evidence type="ECO:0000256" key="11">
    <source>
        <dbReference type="ARBA" id="ARBA00049558"/>
    </source>
</evidence>
<accession>A0A679K2G2</accession>
<dbReference type="GO" id="GO:0004126">
    <property type="term" value="F:cytidine deaminase activity"/>
    <property type="evidence" value="ECO:0007669"/>
    <property type="project" value="UniProtKB-UniRule"/>
</dbReference>
<comment type="similarity">
    <text evidence="3 15">Belongs to the cytidine and deoxycytidylate deaminase family.</text>
</comment>
<dbReference type="InterPro" id="IPR016192">
    <property type="entry name" value="APOBEC/CMP_deaminase_Zn-bd"/>
</dbReference>
<evidence type="ECO:0000256" key="14">
    <source>
        <dbReference type="PIRSR" id="PIRSR606262-3"/>
    </source>
</evidence>
<feature type="binding site" evidence="14">
    <location>
        <position position="59"/>
    </location>
    <ligand>
        <name>Zn(2+)</name>
        <dbReference type="ChEBI" id="CHEBI:29105"/>
        <note>catalytic</note>
    </ligand>
</feature>
<evidence type="ECO:0000256" key="10">
    <source>
        <dbReference type="ARBA" id="ARBA00049252"/>
    </source>
</evidence>
<proteinExistence type="inferred from homology"/>
<dbReference type="RefSeq" id="WP_339161990.1">
    <property type="nucleotide sequence ID" value="NZ_LR743511.1"/>
</dbReference>
<comment type="function">
    <text evidence="2 15">This enzyme scavenges exogenous and endogenous cytidine and 2'-deoxycytidine for UMP synthesis.</text>
</comment>
<evidence type="ECO:0000256" key="12">
    <source>
        <dbReference type="PIRSR" id="PIRSR606262-1"/>
    </source>
</evidence>
<dbReference type="InterPro" id="IPR016193">
    <property type="entry name" value="Cytidine_deaminase-like"/>
</dbReference>
<feature type="domain" description="CMP/dCMP-type deaminase" evidence="16">
    <location>
        <begin position="7"/>
        <end position="134"/>
    </location>
</feature>
<dbReference type="GO" id="GO:0008270">
    <property type="term" value="F:zinc ion binding"/>
    <property type="evidence" value="ECO:0007669"/>
    <property type="project" value="UniProtKB-UniRule"/>
</dbReference>
<dbReference type="PANTHER" id="PTHR11644">
    <property type="entry name" value="CYTIDINE DEAMINASE"/>
    <property type="match status" value="1"/>
</dbReference>
<keyword evidence="6 14" id="KW-0479">Metal-binding</keyword>
<evidence type="ECO:0000256" key="2">
    <source>
        <dbReference type="ARBA" id="ARBA00003949"/>
    </source>
</evidence>
<evidence type="ECO:0000256" key="9">
    <source>
        <dbReference type="ARBA" id="ARBA00032005"/>
    </source>
</evidence>
<dbReference type="EC" id="3.5.4.5" evidence="4 15"/>
<dbReference type="Gene3D" id="3.40.140.10">
    <property type="entry name" value="Cytidine Deaminase, domain 2"/>
    <property type="match status" value="1"/>
</dbReference>
<feature type="active site" description="Proton donor" evidence="12">
    <location>
        <position position="61"/>
    </location>
</feature>
<evidence type="ECO:0000313" key="17">
    <source>
        <dbReference type="EMBL" id="CAA2143636.1"/>
    </source>
</evidence>
<evidence type="ECO:0000256" key="13">
    <source>
        <dbReference type="PIRSR" id="PIRSR606262-2"/>
    </source>
</evidence>
<dbReference type="InterPro" id="IPR050202">
    <property type="entry name" value="Cyt/Deoxycyt_deaminase"/>
</dbReference>
<comment type="catalytic activity">
    <reaction evidence="11 15">
        <text>cytidine + H2O + H(+) = uridine + NH4(+)</text>
        <dbReference type="Rhea" id="RHEA:16069"/>
        <dbReference type="ChEBI" id="CHEBI:15377"/>
        <dbReference type="ChEBI" id="CHEBI:15378"/>
        <dbReference type="ChEBI" id="CHEBI:16704"/>
        <dbReference type="ChEBI" id="CHEBI:17562"/>
        <dbReference type="ChEBI" id="CHEBI:28938"/>
        <dbReference type="EC" id="3.5.4.5"/>
    </reaction>
</comment>
<comment type="catalytic activity">
    <reaction evidence="10 15">
        <text>2'-deoxycytidine + H2O + H(+) = 2'-deoxyuridine + NH4(+)</text>
        <dbReference type="Rhea" id="RHEA:13433"/>
        <dbReference type="ChEBI" id="CHEBI:15377"/>
        <dbReference type="ChEBI" id="CHEBI:15378"/>
        <dbReference type="ChEBI" id="CHEBI:15698"/>
        <dbReference type="ChEBI" id="CHEBI:16450"/>
        <dbReference type="ChEBI" id="CHEBI:28938"/>
        <dbReference type="EC" id="3.5.4.5"/>
    </reaction>
</comment>
<dbReference type="FunFam" id="3.40.140.10:FF:000008">
    <property type="entry name" value="Cytidine deaminase"/>
    <property type="match status" value="1"/>
</dbReference>
<reference evidence="17" key="1">
    <citation type="submission" date="2019-12" db="EMBL/GenBank/DDBJ databases">
        <authorList>
            <person name="Cremers G."/>
        </authorList>
    </citation>
    <scope>NUCLEOTIDE SEQUENCE</scope>
    <source>
        <strain evidence="17">Mbul2</strain>
    </source>
</reference>
<name>A0A679K2G2_9HYPH</name>
<comment type="cofactor">
    <cofactor evidence="1 14 15">
        <name>Zn(2+)</name>
        <dbReference type="ChEBI" id="CHEBI:29105"/>
    </cofactor>
</comment>
<evidence type="ECO:0000256" key="8">
    <source>
        <dbReference type="ARBA" id="ARBA00022833"/>
    </source>
</evidence>
<feature type="binding site" evidence="14">
    <location>
        <position position="95"/>
    </location>
    <ligand>
        <name>Zn(2+)</name>
        <dbReference type="ChEBI" id="CHEBI:29105"/>
        <note>catalytic</note>
    </ligand>
</feature>
<feature type="binding site" evidence="13">
    <location>
        <begin position="48"/>
        <end position="54"/>
    </location>
    <ligand>
        <name>substrate</name>
    </ligand>
</feature>
<evidence type="ECO:0000256" key="5">
    <source>
        <dbReference type="ARBA" id="ARBA00018266"/>
    </source>
</evidence>
<evidence type="ECO:0000256" key="7">
    <source>
        <dbReference type="ARBA" id="ARBA00022801"/>
    </source>
</evidence>
<dbReference type="PANTHER" id="PTHR11644:SF2">
    <property type="entry name" value="CYTIDINE DEAMINASE"/>
    <property type="match status" value="1"/>
</dbReference>
<dbReference type="GO" id="GO:0042802">
    <property type="term" value="F:identical protein binding"/>
    <property type="evidence" value="ECO:0007669"/>
    <property type="project" value="UniProtKB-ARBA"/>
</dbReference>
<keyword evidence="8 14" id="KW-0862">Zinc</keyword>
<evidence type="ECO:0000256" key="6">
    <source>
        <dbReference type="ARBA" id="ARBA00022723"/>
    </source>
</evidence>